<dbReference type="InterPro" id="IPR018060">
    <property type="entry name" value="HTH_AraC"/>
</dbReference>
<protein>
    <recommendedName>
        <fullName evidence="4">HTH araC/xylS-type domain-containing protein</fullName>
    </recommendedName>
</protein>
<reference evidence="6" key="1">
    <citation type="journal article" date="2019" name="Int. J. Syst. Evol. Microbiol.">
        <title>The Global Catalogue of Microorganisms (GCM) 10K type strain sequencing project: providing services to taxonomists for standard genome sequencing and annotation.</title>
        <authorList>
            <consortium name="The Broad Institute Genomics Platform"/>
            <consortium name="The Broad Institute Genome Sequencing Center for Infectious Disease"/>
            <person name="Wu L."/>
            <person name="Ma J."/>
        </authorList>
    </citation>
    <scope>NUCLEOTIDE SEQUENCE [LARGE SCALE GENOMIC DNA]</scope>
    <source>
        <strain evidence="6">KCTC 23713</strain>
    </source>
</reference>
<dbReference type="SUPFAM" id="SSF46689">
    <property type="entry name" value="Homeodomain-like"/>
    <property type="match status" value="2"/>
</dbReference>
<organism evidence="5 6">
    <name type="scientific">Vogesella fluminis</name>
    <dbReference type="NCBI Taxonomy" id="1069161"/>
    <lineage>
        <taxon>Bacteria</taxon>
        <taxon>Pseudomonadati</taxon>
        <taxon>Pseudomonadota</taxon>
        <taxon>Betaproteobacteria</taxon>
        <taxon>Neisseriales</taxon>
        <taxon>Chromobacteriaceae</taxon>
        <taxon>Vogesella</taxon>
    </lineage>
</organism>
<keyword evidence="3" id="KW-0804">Transcription</keyword>
<dbReference type="InterPro" id="IPR050204">
    <property type="entry name" value="AraC_XylS_family_regulators"/>
</dbReference>
<proteinExistence type="predicted"/>
<accession>A0ABQ3HEI4</accession>
<feature type="domain" description="HTH araC/xylS-type" evidence="4">
    <location>
        <begin position="196"/>
        <end position="294"/>
    </location>
</feature>
<gene>
    <name evidence="5" type="ORF">GCM10011419_22820</name>
</gene>
<dbReference type="Gene3D" id="1.10.10.60">
    <property type="entry name" value="Homeodomain-like"/>
    <property type="match status" value="1"/>
</dbReference>
<name>A0ABQ3HEI4_9NEIS</name>
<dbReference type="InterPro" id="IPR018062">
    <property type="entry name" value="HTH_AraC-typ_CS"/>
</dbReference>
<dbReference type="Proteomes" id="UP000662678">
    <property type="component" value="Unassembled WGS sequence"/>
</dbReference>
<dbReference type="InterPro" id="IPR009057">
    <property type="entry name" value="Homeodomain-like_sf"/>
</dbReference>
<dbReference type="EMBL" id="BMYP01000030">
    <property type="protein sequence ID" value="GHD79414.1"/>
    <property type="molecule type" value="Genomic_DNA"/>
</dbReference>
<keyword evidence="6" id="KW-1185">Reference proteome</keyword>
<evidence type="ECO:0000256" key="2">
    <source>
        <dbReference type="ARBA" id="ARBA00023125"/>
    </source>
</evidence>
<comment type="caution">
    <text evidence="5">The sequence shown here is derived from an EMBL/GenBank/DDBJ whole genome shotgun (WGS) entry which is preliminary data.</text>
</comment>
<dbReference type="PROSITE" id="PS00041">
    <property type="entry name" value="HTH_ARAC_FAMILY_1"/>
    <property type="match status" value="1"/>
</dbReference>
<sequence length="299" mass="33028">MQGQQQDSTRPMAGNYAWVQQTTPELRISANCSRTNPHSHSSHSNAELRLIVALQGSIQLSFGRQSFRLQPRHQAQVLLVNLNEQELFERHCGSGSMEQKVCMALGHGWLEQHGLPETGSQSPLARLASRHLAAMQWAAGPQLTRLALQMVQHRAVSPLLSSIEREGMGMLLLGQVLDELGSPAPVPGPQLQRRLLRVKELIDSGEAGDWSLHRLADTACMSSSTLQRHFRRHFDCSVMDYLRGQRLENARQALLSGRHSITDAALTAGYSSAANFATAFRRRFGHPPGTCLRQAPPAP</sequence>
<dbReference type="PROSITE" id="PS01124">
    <property type="entry name" value="HTH_ARAC_FAMILY_2"/>
    <property type="match status" value="1"/>
</dbReference>
<dbReference type="SMART" id="SM00342">
    <property type="entry name" value="HTH_ARAC"/>
    <property type="match status" value="1"/>
</dbReference>
<evidence type="ECO:0000313" key="6">
    <source>
        <dbReference type="Proteomes" id="UP000662678"/>
    </source>
</evidence>
<dbReference type="RefSeq" id="WP_189353786.1">
    <property type="nucleotide sequence ID" value="NZ_BMYP01000030.1"/>
</dbReference>
<evidence type="ECO:0000259" key="4">
    <source>
        <dbReference type="PROSITE" id="PS01124"/>
    </source>
</evidence>
<dbReference type="PANTHER" id="PTHR46796">
    <property type="entry name" value="HTH-TYPE TRANSCRIPTIONAL ACTIVATOR RHAS-RELATED"/>
    <property type="match status" value="1"/>
</dbReference>
<keyword evidence="2" id="KW-0238">DNA-binding</keyword>
<dbReference type="Pfam" id="PF12833">
    <property type="entry name" value="HTH_18"/>
    <property type="match status" value="1"/>
</dbReference>
<evidence type="ECO:0000256" key="3">
    <source>
        <dbReference type="ARBA" id="ARBA00023163"/>
    </source>
</evidence>
<evidence type="ECO:0000256" key="1">
    <source>
        <dbReference type="ARBA" id="ARBA00023015"/>
    </source>
</evidence>
<keyword evidence="1" id="KW-0805">Transcription regulation</keyword>
<evidence type="ECO:0000313" key="5">
    <source>
        <dbReference type="EMBL" id="GHD79414.1"/>
    </source>
</evidence>